<reference evidence="1 2" key="1">
    <citation type="submission" date="2020-12" db="EMBL/GenBank/DDBJ databases">
        <title>De novo assembly of Tibetan sheep genome.</title>
        <authorList>
            <person name="Li X."/>
        </authorList>
    </citation>
    <scope>NUCLEOTIDE SEQUENCE [LARGE SCALE GENOMIC DNA]</scope>
    <source>
        <tissue evidence="1">Heart</tissue>
    </source>
</reference>
<name>A0A836D5R1_SHEEP</name>
<comment type="caution">
    <text evidence="1">The sequence shown here is derived from an EMBL/GenBank/DDBJ whole genome shotgun (WGS) entry which is preliminary data.</text>
</comment>
<sequence length="116" mass="12728">MASWLLVGCDVPQLFHTDAAWRGCWKGAAPLEAGPQRRACFCLKHQLKQEKGNADDSASQLDGQYNGLDHDETGYRVNCLGTKAGQEERRGHRVTVSTMAVLISAYTSTFIKAPAF</sequence>
<protein>
    <submittedName>
        <fullName evidence="1">Uncharacterized protein</fullName>
    </submittedName>
</protein>
<evidence type="ECO:0000313" key="1">
    <source>
        <dbReference type="EMBL" id="KAG5213981.1"/>
    </source>
</evidence>
<dbReference type="EMBL" id="JAEMGP010000002">
    <property type="protein sequence ID" value="KAG5213981.1"/>
    <property type="molecule type" value="Genomic_DNA"/>
</dbReference>
<dbReference type="AlphaFoldDB" id="A0A836D5R1"/>
<organism evidence="1 2">
    <name type="scientific">Ovis aries</name>
    <name type="common">Sheep</name>
    <dbReference type="NCBI Taxonomy" id="9940"/>
    <lineage>
        <taxon>Eukaryota</taxon>
        <taxon>Metazoa</taxon>
        <taxon>Chordata</taxon>
        <taxon>Craniata</taxon>
        <taxon>Vertebrata</taxon>
        <taxon>Euteleostomi</taxon>
        <taxon>Mammalia</taxon>
        <taxon>Eutheria</taxon>
        <taxon>Laurasiatheria</taxon>
        <taxon>Artiodactyla</taxon>
        <taxon>Ruminantia</taxon>
        <taxon>Pecora</taxon>
        <taxon>Bovidae</taxon>
        <taxon>Caprinae</taxon>
        <taxon>Ovis</taxon>
    </lineage>
</organism>
<evidence type="ECO:0000313" key="2">
    <source>
        <dbReference type="Proteomes" id="UP000664991"/>
    </source>
</evidence>
<accession>A0A836D5R1</accession>
<gene>
    <name evidence="1" type="ORF">JEQ12_009767</name>
</gene>
<proteinExistence type="predicted"/>
<dbReference type="Proteomes" id="UP000664991">
    <property type="component" value="Unassembled WGS sequence"/>
</dbReference>